<dbReference type="Proteomes" id="UP000011087">
    <property type="component" value="Unassembled WGS sequence"/>
</dbReference>
<dbReference type="EnsemblProtists" id="EKX33014">
    <property type="protein sequence ID" value="EKX33014"/>
    <property type="gene ID" value="GUITHDRAFT_158939"/>
</dbReference>
<dbReference type="InterPro" id="IPR014026">
    <property type="entry name" value="UDP-Glc/GDP-Man_DH_dimer"/>
</dbReference>
<dbReference type="SUPFAM" id="SSF48179">
    <property type="entry name" value="6-phosphogluconate dehydrogenase C-terminal domain-like"/>
    <property type="match status" value="1"/>
</dbReference>
<reference evidence="5 7" key="1">
    <citation type="journal article" date="2012" name="Nature">
        <title>Algal genomes reveal evolutionary mosaicism and the fate of nucleomorphs.</title>
        <authorList>
            <consortium name="DOE Joint Genome Institute"/>
            <person name="Curtis B.A."/>
            <person name="Tanifuji G."/>
            <person name="Burki F."/>
            <person name="Gruber A."/>
            <person name="Irimia M."/>
            <person name="Maruyama S."/>
            <person name="Arias M.C."/>
            <person name="Ball S.G."/>
            <person name="Gile G.H."/>
            <person name="Hirakawa Y."/>
            <person name="Hopkins J.F."/>
            <person name="Kuo A."/>
            <person name="Rensing S.A."/>
            <person name="Schmutz J."/>
            <person name="Symeonidi A."/>
            <person name="Elias M."/>
            <person name="Eveleigh R.J."/>
            <person name="Herman E.K."/>
            <person name="Klute M.J."/>
            <person name="Nakayama T."/>
            <person name="Obornik M."/>
            <person name="Reyes-Prieto A."/>
            <person name="Armbrust E.V."/>
            <person name="Aves S.J."/>
            <person name="Beiko R.G."/>
            <person name="Coutinho P."/>
            <person name="Dacks J.B."/>
            <person name="Durnford D.G."/>
            <person name="Fast N.M."/>
            <person name="Green B.R."/>
            <person name="Grisdale C.J."/>
            <person name="Hempel F."/>
            <person name="Henrissat B."/>
            <person name="Hoppner M.P."/>
            <person name="Ishida K."/>
            <person name="Kim E."/>
            <person name="Koreny L."/>
            <person name="Kroth P.G."/>
            <person name="Liu Y."/>
            <person name="Malik S.B."/>
            <person name="Maier U.G."/>
            <person name="McRose D."/>
            <person name="Mock T."/>
            <person name="Neilson J.A."/>
            <person name="Onodera N.T."/>
            <person name="Poole A.M."/>
            <person name="Pritham E.J."/>
            <person name="Richards T.A."/>
            <person name="Rocap G."/>
            <person name="Roy S.W."/>
            <person name="Sarai C."/>
            <person name="Schaack S."/>
            <person name="Shirato S."/>
            <person name="Slamovits C.H."/>
            <person name="Spencer D.F."/>
            <person name="Suzuki S."/>
            <person name="Worden A.Z."/>
            <person name="Zauner S."/>
            <person name="Barry K."/>
            <person name="Bell C."/>
            <person name="Bharti A.K."/>
            <person name="Crow J.A."/>
            <person name="Grimwood J."/>
            <person name="Kramer R."/>
            <person name="Lindquist E."/>
            <person name="Lucas S."/>
            <person name="Salamov A."/>
            <person name="McFadden G.I."/>
            <person name="Lane C.E."/>
            <person name="Keeling P.J."/>
            <person name="Gray M.W."/>
            <person name="Grigoriev I.V."/>
            <person name="Archibald J.M."/>
        </authorList>
    </citation>
    <scope>NUCLEOTIDE SEQUENCE</scope>
    <source>
        <strain evidence="5 7">CCMP2712</strain>
    </source>
</reference>
<organism evidence="5">
    <name type="scientific">Guillardia theta (strain CCMP2712)</name>
    <name type="common">Cryptophyte</name>
    <dbReference type="NCBI Taxonomy" id="905079"/>
    <lineage>
        <taxon>Eukaryota</taxon>
        <taxon>Cryptophyceae</taxon>
        <taxon>Pyrenomonadales</taxon>
        <taxon>Geminigeraceae</taxon>
        <taxon>Guillardia</taxon>
    </lineage>
</organism>
<sequence length="363" mass="40258">MDQDPWETIAVIGLGRLGVCFSVVLDEAGYDVIGMDVNESIVNSVNSRKNDSSEPGLSEALLRCRKFRATTDMSEAVQNARVIFILVPTPNSGGRDFYNHSILSNVLFKLNTLKVAHRHIVISATVLPGYIRSTGNFLIRDCPNTTLSYNPAFVAQGDILEGYKTGGWFRLVMIGRANEEVGRILTRVYERIAPADRRPHICLMSPESAEIAKLCSNCFRTTKISFCNMVADLADKTPGADKHEICAALGKDESIGPICMRPGYGYGGPCYPRDNQALALYAKQVGVNPCIPEATHNYNEFHHDIMAEECLREGREEYVFEDVTYKPRCAVAMIDESPKLRVAYALVKAGKRVIIRDRQASLV</sequence>
<dbReference type="GO" id="GO:0016628">
    <property type="term" value="F:oxidoreductase activity, acting on the CH-CH group of donors, NAD or NADP as acceptor"/>
    <property type="evidence" value="ECO:0007669"/>
    <property type="project" value="InterPro"/>
</dbReference>
<proteinExistence type="inferred from homology"/>
<dbReference type="EMBL" id="JH993160">
    <property type="protein sequence ID" value="EKX33014.1"/>
    <property type="molecule type" value="Genomic_DNA"/>
</dbReference>
<keyword evidence="7" id="KW-1185">Reference proteome</keyword>
<feature type="domain" description="UDP-glucose/GDP-mannose dehydrogenase dimerisation" evidence="3">
    <location>
        <begin position="207"/>
        <end position="300"/>
    </location>
</feature>
<dbReference type="PIRSF" id="PIRSF000124">
    <property type="entry name" value="UDPglc_GDPman_dh"/>
    <property type="match status" value="1"/>
</dbReference>
<dbReference type="HOGENOM" id="CLU_023810_1_0_1"/>
<dbReference type="SUPFAM" id="SSF51735">
    <property type="entry name" value="NAD(P)-binding Rossmann-fold domains"/>
    <property type="match status" value="1"/>
</dbReference>
<dbReference type="Gene3D" id="3.40.50.720">
    <property type="entry name" value="NAD(P)-binding Rossmann-like Domain"/>
    <property type="match status" value="2"/>
</dbReference>
<comment type="similarity">
    <text evidence="1 2">Belongs to the UDP-glucose/GDP-mannose dehydrogenase family.</text>
</comment>
<dbReference type="Gene3D" id="1.20.5.100">
    <property type="entry name" value="Cytochrome c1, transmembrane anchor, C-terminal"/>
    <property type="match status" value="1"/>
</dbReference>
<evidence type="ECO:0000259" key="4">
    <source>
        <dbReference type="Pfam" id="PF03721"/>
    </source>
</evidence>
<dbReference type="InterPro" id="IPR008927">
    <property type="entry name" value="6-PGluconate_DH-like_C_sf"/>
</dbReference>
<dbReference type="Pfam" id="PF03721">
    <property type="entry name" value="UDPG_MGDP_dh_N"/>
    <property type="match status" value="1"/>
</dbReference>
<dbReference type="GO" id="GO:0000271">
    <property type="term" value="P:polysaccharide biosynthetic process"/>
    <property type="evidence" value="ECO:0007669"/>
    <property type="project" value="InterPro"/>
</dbReference>
<reference evidence="6" key="3">
    <citation type="submission" date="2016-03" db="UniProtKB">
        <authorList>
            <consortium name="EnsemblProtists"/>
        </authorList>
    </citation>
    <scope>IDENTIFICATION</scope>
</reference>
<name>L1IAR6_GUITC</name>
<dbReference type="eggNOG" id="KOG2666">
    <property type="taxonomic scope" value="Eukaryota"/>
</dbReference>
<evidence type="ECO:0000256" key="2">
    <source>
        <dbReference type="PIRNR" id="PIRNR000124"/>
    </source>
</evidence>
<dbReference type="OMA" id="IMAQELL"/>
<dbReference type="InterPro" id="IPR001732">
    <property type="entry name" value="UDP-Glc/GDP-Man_DH_N"/>
</dbReference>
<dbReference type="PIRSF" id="PIRSF500136">
    <property type="entry name" value="UDP_ManNAc_DH"/>
    <property type="match status" value="1"/>
</dbReference>
<dbReference type="OrthoDB" id="5059218at2759"/>
<dbReference type="KEGG" id="gtt:GUITHDRAFT_158939"/>
<dbReference type="GO" id="GO:0051287">
    <property type="term" value="F:NAD binding"/>
    <property type="evidence" value="ECO:0007669"/>
    <property type="project" value="InterPro"/>
</dbReference>
<dbReference type="InterPro" id="IPR017476">
    <property type="entry name" value="UDP-Glc/GDP-Man"/>
</dbReference>
<evidence type="ECO:0000313" key="7">
    <source>
        <dbReference type="Proteomes" id="UP000011087"/>
    </source>
</evidence>
<dbReference type="NCBIfam" id="TIGR03026">
    <property type="entry name" value="NDP-sugDHase"/>
    <property type="match status" value="1"/>
</dbReference>
<accession>L1IAR6</accession>
<dbReference type="AlphaFoldDB" id="L1IAR6"/>
<dbReference type="InterPro" id="IPR028359">
    <property type="entry name" value="UDP_ManNAc/GlcNAc_DH"/>
</dbReference>
<protein>
    <submittedName>
        <fullName evidence="5">UDP-glucose/GDP-mannose dehydrogenase</fullName>
    </submittedName>
</protein>
<dbReference type="RefSeq" id="XP_005819994.1">
    <property type="nucleotide sequence ID" value="XM_005819937.1"/>
</dbReference>
<evidence type="ECO:0000256" key="1">
    <source>
        <dbReference type="ARBA" id="ARBA00006601"/>
    </source>
</evidence>
<dbReference type="InterPro" id="IPR036291">
    <property type="entry name" value="NAD(P)-bd_dom_sf"/>
</dbReference>
<dbReference type="STRING" id="905079.L1IAR6"/>
<reference evidence="7" key="2">
    <citation type="submission" date="2012-11" db="EMBL/GenBank/DDBJ databases">
        <authorList>
            <person name="Kuo A."/>
            <person name="Curtis B.A."/>
            <person name="Tanifuji G."/>
            <person name="Burki F."/>
            <person name="Gruber A."/>
            <person name="Irimia M."/>
            <person name="Maruyama S."/>
            <person name="Arias M.C."/>
            <person name="Ball S.G."/>
            <person name="Gile G.H."/>
            <person name="Hirakawa Y."/>
            <person name="Hopkins J.F."/>
            <person name="Rensing S.A."/>
            <person name="Schmutz J."/>
            <person name="Symeonidi A."/>
            <person name="Elias M."/>
            <person name="Eveleigh R.J."/>
            <person name="Herman E.K."/>
            <person name="Klute M.J."/>
            <person name="Nakayama T."/>
            <person name="Obornik M."/>
            <person name="Reyes-Prieto A."/>
            <person name="Armbrust E.V."/>
            <person name="Aves S.J."/>
            <person name="Beiko R.G."/>
            <person name="Coutinho P."/>
            <person name="Dacks J.B."/>
            <person name="Durnford D.G."/>
            <person name="Fast N.M."/>
            <person name="Green B.R."/>
            <person name="Grisdale C."/>
            <person name="Hempe F."/>
            <person name="Henrissat B."/>
            <person name="Hoppner M.P."/>
            <person name="Ishida K.-I."/>
            <person name="Kim E."/>
            <person name="Koreny L."/>
            <person name="Kroth P.G."/>
            <person name="Liu Y."/>
            <person name="Malik S.-B."/>
            <person name="Maier U.G."/>
            <person name="McRose D."/>
            <person name="Mock T."/>
            <person name="Neilson J.A."/>
            <person name="Onodera N.T."/>
            <person name="Poole A.M."/>
            <person name="Pritham E.J."/>
            <person name="Richards T.A."/>
            <person name="Rocap G."/>
            <person name="Roy S.W."/>
            <person name="Sarai C."/>
            <person name="Schaack S."/>
            <person name="Shirato S."/>
            <person name="Slamovits C.H."/>
            <person name="Spencer D.F."/>
            <person name="Suzuki S."/>
            <person name="Worden A.Z."/>
            <person name="Zauner S."/>
            <person name="Barry K."/>
            <person name="Bell C."/>
            <person name="Bharti A.K."/>
            <person name="Crow J.A."/>
            <person name="Grimwood J."/>
            <person name="Kramer R."/>
            <person name="Lindquist E."/>
            <person name="Lucas S."/>
            <person name="Salamov A."/>
            <person name="McFadden G.I."/>
            <person name="Lane C.E."/>
            <person name="Keeling P.J."/>
            <person name="Gray M.W."/>
            <person name="Grigoriev I.V."/>
            <person name="Archibald J.M."/>
        </authorList>
    </citation>
    <scope>NUCLEOTIDE SEQUENCE</scope>
    <source>
        <strain evidence="7">CCMP2712</strain>
    </source>
</reference>
<evidence type="ECO:0000313" key="5">
    <source>
        <dbReference type="EMBL" id="EKX33014.1"/>
    </source>
</evidence>
<evidence type="ECO:0000259" key="3">
    <source>
        <dbReference type="Pfam" id="PF00984"/>
    </source>
</evidence>
<dbReference type="PANTHER" id="PTHR43750">
    <property type="entry name" value="UDP-GLUCOSE 6-DEHYDROGENASE TUAD"/>
    <property type="match status" value="1"/>
</dbReference>
<feature type="domain" description="UDP-glucose/GDP-mannose dehydrogenase N-terminal" evidence="4">
    <location>
        <begin position="8"/>
        <end position="165"/>
    </location>
</feature>
<dbReference type="GeneID" id="17289751"/>
<dbReference type="GO" id="GO:0016616">
    <property type="term" value="F:oxidoreductase activity, acting on the CH-OH group of donors, NAD or NADP as acceptor"/>
    <property type="evidence" value="ECO:0007669"/>
    <property type="project" value="InterPro"/>
</dbReference>
<dbReference type="PANTHER" id="PTHR43750:SF3">
    <property type="entry name" value="UDP-GLUCOSE 6-DEHYDROGENASE TUAD"/>
    <property type="match status" value="1"/>
</dbReference>
<evidence type="ECO:0000313" key="6">
    <source>
        <dbReference type="EnsemblProtists" id="EKX33014"/>
    </source>
</evidence>
<gene>
    <name evidence="5" type="ORF">GUITHDRAFT_158939</name>
</gene>
<dbReference type="Pfam" id="PF00984">
    <property type="entry name" value="UDPG_MGDP_dh"/>
    <property type="match status" value="1"/>
</dbReference>
<dbReference type="PaxDb" id="55529-EKX33014"/>